<sequence>MSRDQQKQANRRAMTDAATRLFTTEGYAGTTIEAVAAASGMSVQGVYFAYQNKANLLQAAVEAGTPERRAHNAVTDPDELLLRLAEDATAELDATGALALAIGSAPPSDTAAVAVHARLEADRSRRAGALVQQLRALRPLAPGVTARRVTDVVFALLSPQLHAVLVRDRGWASRRYAAWAADAVRRALWG</sequence>
<dbReference type="Proteomes" id="UP000640489">
    <property type="component" value="Unassembled WGS sequence"/>
</dbReference>
<dbReference type="SUPFAM" id="SSF46689">
    <property type="entry name" value="Homeodomain-like"/>
    <property type="match status" value="1"/>
</dbReference>
<evidence type="ECO:0000313" key="7">
    <source>
        <dbReference type="Proteomes" id="UP000640489"/>
    </source>
</evidence>
<keyword evidence="1" id="KW-0805">Transcription regulation</keyword>
<keyword evidence="3" id="KW-0804">Transcription</keyword>
<evidence type="ECO:0000256" key="3">
    <source>
        <dbReference type="ARBA" id="ARBA00023163"/>
    </source>
</evidence>
<dbReference type="Pfam" id="PF00440">
    <property type="entry name" value="TetR_N"/>
    <property type="match status" value="1"/>
</dbReference>
<dbReference type="RefSeq" id="WP_194706747.1">
    <property type="nucleotide sequence ID" value="NZ_JADKPN010000005.1"/>
</dbReference>
<evidence type="ECO:0000259" key="5">
    <source>
        <dbReference type="PROSITE" id="PS50977"/>
    </source>
</evidence>
<dbReference type="GO" id="GO:0000976">
    <property type="term" value="F:transcription cis-regulatory region binding"/>
    <property type="evidence" value="ECO:0007669"/>
    <property type="project" value="TreeGrafter"/>
</dbReference>
<dbReference type="InterPro" id="IPR050109">
    <property type="entry name" value="HTH-type_TetR-like_transc_reg"/>
</dbReference>
<dbReference type="EMBL" id="JADKPN010000005">
    <property type="protein sequence ID" value="MBF4763559.1"/>
    <property type="molecule type" value="Genomic_DNA"/>
</dbReference>
<reference evidence="6" key="1">
    <citation type="submission" date="2020-11" db="EMBL/GenBank/DDBJ databases">
        <title>Nocardioides sp. nov., isolated from Soil of Cynanchum wilfordii Hemsley rhizosphere.</title>
        <authorList>
            <person name="Lee J.-S."/>
            <person name="Suh M.K."/>
            <person name="Kim J.-S."/>
        </authorList>
    </citation>
    <scope>NUCLEOTIDE SEQUENCE</scope>
    <source>
        <strain evidence="6">KCTC 19275</strain>
    </source>
</reference>
<accession>A0A930YI29</accession>
<proteinExistence type="predicted"/>
<feature type="DNA-binding region" description="H-T-H motif" evidence="4">
    <location>
        <begin position="31"/>
        <end position="50"/>
    </location>
</feature>
<keyword evidence="7" id="KW-1185">Reference proteome</keyword>
<dbReference type="PRINTS" id="PR00455">
    <property type="entry name" value="HTHTETR"/>
</dbReference>
<dbReference type="PANTHER" id="PTHR30055">
    <property type="entry name" value="HTH-TYPE TRANSCRIPTIONAL REGULATOR RUTR"/>
    <property type="match status" value="1"/>
</dbReference>
<protein>
    <submittedName>
        <fullName evidence="6">TetR/AcrR family transcriptional regulator</fullName>
    </submittedName>
</protein>
<dbReference type="InterPro" id="IPR009057">
    <property type="entry name" value="Homeodomain-like_sf"/>
</dbReference>
<evidence type="ECO:0000256" key="1">
    <source>
        <dbReference type="ARBA" id="ARBA00023015"/>
    </source>
</evidence>
<dbReference type="GO" id="GO:0003700">
    <property type="term" value="F:DNA-binding transcription factor activity"/>
    <property type="evidence" value="ECO:0007669"/>
    <property type="project" value="TreeGrafter"/>
</dbReference>
<evidence type="ECO:0000256" key="2">
    <source>
        <dbReference type="ARBA" id="ARBA00023125"/>
    </source>
</evidence>
<dbReference type="PROSITE" id="PS50977">
    <property type="entry name" value="HTH_TETR_2"/>
    <property type="match status" value="1"/>
</dbReference>
<feature type="domain" description="HTH tetR-type" evidence="5">
    <location>
        <begin position="8"/>
        <end position="68"/>
    </location>
</feature>
<keyword evidence="2 4" id="KW-0238">DNA-binding</keyword>
<name>A0A930YI29_9ACTN</name>
<organism evidence="6 7">
    <name type="scientific">Nocardioides islandensis</name>
    <dbReference type="NCBI Taxonomy" id="433663"/>
    <lineage>
        <taxon>Bacteria</taxon>
        <taxon>Bacillati</taxon>
        <taxon>Actinomycetota</taxon>
        <taxon>Actinomycetes</taxon>
        <taxon>Propionibacteriales</taxon>
        <taxon>Nocardioidaceae</taxon>
        <taxon>Nocardioides</taxon>
    </lineage>
</organism>
<gene>
    <name evidence="6" type="ORF">ISU07_10505</name>
</gene>
<dbReference type="InterPro" id="IPR001647">
    <property type="entry name" value="HTH_TetR"/>
</dbReference>
<dbReference type="Gene3D" id="1.10.357.10">
    <property type="entry name" value="Tetracycline Repressor, domain 2"/>
    <property type="match status" value="1"/>
</dbReference>
<dbReference type="PANTHER" id="PTHR30055:SF234">
    <property type="entry name" value="HTH-TYPE TRANSCRIPTIONAL REGULATOR BETI"/>
    <property type="match status" value="1"/>
</dbReference>
<dbReference type="AlphaFoldDB" id="A0A930YI29"/>
<comment type="caution">
    <text evidence="6">The sequence shown here is derived from an EMBL/GenBank/DDBJ whole genome shotgun (WGS) entry which is preliminary data.</text>
</comment>
<evidence type="ECO:0000313" key="6">
    <source>
        <dbReference type="EMBL" id="MBF4763559.1"/>
    </source>
</evidence>
<evidence type="ECO:0000256" key="4">
    <source>
        <dbReference type="PROSITE-ProRule" id="PRU00335"/>
    </source>
</evidence>